<evidence type="ECO:0000313" key="2">
    <source>
        <dbReference type="EMBL" id="MBW5892547.1"/>
    </source>
</evidence>
<name>A0AAW4NZP9_9GAMM</name>
<dbReference type="RefSeq" id="WP_226300680.1">
    <property type="nucleotide sequence ID" value="NZ_JAIZGL010000003.1"/>
</dbReference>
<reference evidence="2" key="1">
    <citation type="journal article" date="2021" name="bioRxiv">
        <title>Identification of Pectobacterium species isolated from the soft rot of tetecho (Neobuxbaumia tetetzo), a columnar cactus, and associated metagenomics.</title>
        <authorList>
            <person name="Vargas-Peralta D."/>
            <person name="Narvaez-Barragan D.A."/>
            <person name="de Sandozequi A."/>
            <person name="Romero-Gutierrez M.F."/>
            <person name="Segovia L."/>
            <person name="Martinez-Anaya C."/>
            <person name="Alcaraz L.D."/>
            <person name="de la Torre Almaraz R."/>
        </authorList>
    </citation>
    <scope>NUCLEOTIDE SEQUENCE</scope>
    <source>
        <strain evidence="2">A3</strain>
    </source>
</reference>
<organism evidence="2 3">
    <name type="scientific">Pectobacterium polaris</name>
    <dbReference type="NCBI Taxonomy" id="2042057"/>
    <lineage>
        <taxon>Bacteria</taxon>
        <taxon>Pseudomonadati</taxon>
        <taxon>Pseudomonadota</taxon>
        <taxon>Gammaproteobacteria</taxon>
        <taxon>Enterobacterales</taxon>
        <taxon>Pectobacteriaceae</taxon>
        <taxon>Pectobacterium</taxon>
    </lineage>
</organism>
<reference evidence="2" key="2">
    <citation type="submission" date="2021-01" db="EMBL/GenBank/DDBJ databases">
        <authorList>
            <person name="Vargas Peralta D."/>
        </authorList>
    </citation>
    <scope>NUCLEOTIDE SEQUENCE</scope>
    <source>
        <strain evidence="2">A3</strain>
    </source>
</reference>
<evidence type="ECO:0000313" key="3">
    <source>
        <dbReference type="Proteomes" id="UP000696310"/>
    </source>
</evidence>
<evidence type="ECO:0000256" key="1">
    <source>
        <dbReference type="SAM" id="Phobius"/>
    </source>
</evidence>
<keyword evidence="1" id="KW-1133">Transmembrane helix</keyword>
<gene>
    <name evidence="2" type="ORF">IM880_10010</name>
</gene>
<accession>A0AAW4NZP9</accession>
<dbReference type="Proteomes" id="UP000696310">
    <property type="component" value="Unassembled WGS sequence"/>
</dbReference>
<dbReference type="EMBL" id="JAESHX010000048">
    <property type="protein sequence ID" value="MBW5892547.1"/>
    <property type="molecule type" value="Genomic_DNA"/>
</dbReference>
<proteinExistence type="predicted"/>
<comment type="caution">
    <text evidence="2">The sequence shown here is derived from an EMBL/GenBank/DDBJ whole genome shotgun (WGS) entry which is preliminary data.</text>
</comment>
<keyword evidence="1" id="KW-0812">Transmembrane</keyword>
<protein>
    <recommendedName>
        <fullName evidence="4">Prepilin-type N-terminal cleavage/methylation domain-containing protein</fullName>
    </recommendedName>
</protein>
<feature type="transmembrane region" description="Helical" evidence="1">
    <location>
        <begin position="30"/>
        <end position="54"/>
    </location>
</feature>
<dbReference type="AlphaFoldDB" id="A0AAW4NZP9"/>
<sequence>MKFIEKPCRPEKTISCRLNKDKYYDKGEKGYSILEVFLTLAITSGVIYAIFSFYRNEKHVGFPA</sequence>
<keyword evidence="1" id="KW-0472">Membrane</keyword>
<evidence type="ECO:0008006" key="4">
    <source>
        <dbReference type="Google" id="ProtNLM"/>
    </source>
</evidence>